<protein>
    <submittedName>
        <fullName evidence="2">Uncharacterized protein</fullName>
    </submittedName>
</protein>
<dbReference type="AlphaFoldDB" id="A0A9P7BIQ7"/>
<keyword evidence="3" id="KW-1185">Reference proteome</keyword>
<reference evidence="2" key="1">
    <citation type="journal article" date="2020" name="Microb. Genom.">
        <title>Genetic diversity of clinical and environmental Mucorales isolates obtained from an investigation of mucormycosis cases among solid organ transplant recipients.</title>
        <authorList>
            <person name="Nguyen M.H."/>
            <person name="Kaul D."/>
            <person name="Muto C."/>
            <person name="Cheng S.J."/>
            <person name="Richter R.A."/>
            <person name="Bruno V.M."/>
            <person name="Liu G."/>
            <person name="Beyhan S."/>
            <person name="Sundermann A.J."/>
            <person name="Mounaud S."/>
            <person name="Pasculle A.W."/>
            <person name="Nierman W.C."/>
            <person name="Driscoll E."/>
            <person name="Cumbie R."/>
            <person name="Clancy C.J."/>
            <person name="Dupont C.L."/>
        </authorList>
    </citation>
    <scope>NUCLEOTIDE SEQUENCE</scope>
    <source>
        <strain evidence="2">GL11</strain>
    </source>
</reference>
<evidence type="ECO:0000313" key="3">
    <source>
        <dbReference type="Proteomes" id="UP000716291"/>
    </source>
</evidence>
<accession>A0A9P7BIQ7</accession>
<comment type="caution">
    <text evidence="2">The sequence shown here is derived from an EMBL/GenBank/DDBJ whole genome shotgun (WGS) entry which is preliminary data.</text>
</comment>
<dbReference type="EMBL" id="JAANQT010011083">
    <property type="protein sequence ID" value="KAG1274573.1"/>
    <property type="molecule type" value="Genomic_DNA"/>
</dbReference>
<name>A0A9P7BIQ7_RHIOR</name>
<dbReference type="Proteomes" id="UP000716291">
    <property type="component" value="Unassembled WGS sequence"/>
</dbReference>
<organism evidence="2 3">
    <name type="scientific">Rhizopus oryzae</name>
    <name type="common">Mucormycosis agent</name>
    <name type="synonym">Rhizopus arrhizus var. delemar</name>
    <dbReference type="NCBI Taxonomy" id="64495"/>
    <lineage>
        <taxon>Eukaryota</taxon>
        <taxon>Fungi</taxon>
        <taxon>Fungi incertae sedis</taxon>
        <taxon>Mucoromycota</taxon>
        <taxon>Mucoromycotina</taxon>
        <taxon>Mucoromycetes</taxon>
        <taxon>Mucorales</taxon>
        <taxon>Mucorineae</taxon>
        <taxon>Rhizopodaceae</taxon>
        <taxon>Rhizopus</taxon>
    </lineage>
</organism>
<proteinExistence type="predicted"/>
<evidence type="ECO:0000313" key="2">
    <source>
        <dbReference type="EMBL" id="KAG1274573.1"/>
    </source>
</evidence>
<feature type="region of interest" description="Disordered" evidence="1">
    <location>
        <begin position="39"/>
        <end position="77"/>
    </location>
</feature>
<evidence type="ECO:0000256" key="1">
    <source>
        <dbReference type="SAM" id="MobiDB-lite"/>
    </source>
</evidence>
<sequence length="77" mass="7909">MAAARPAAYRSGSVGVPVGGKALHPVKGVGHDAVHHLQREGDDVLEHGLAQQGAAHAQRHQQPEGREGGAPGQIVAR</sequence>
<gene>
    <name evidence="2" type="ORF">G6F64_015095</name>
</gene>